<accession>A0A2P2QJ29</accession>
<name>A0A2P2QJ29_RHIMU</name>
<protein>
    <submittedName>
        <fullName evidence="1">Uncharacterized protein</fullName>
    </submittedName>
</protein>
<sequence>MRKLPLLCRLTVQWVSSWTEKNLKLGKFFCNLSLTLSKTHSHARA</sequence>
<dbReference type="EMBL" id="GGEC01086526">
    <property type="protein sequence ID" value="MBX67010.1"/>
    <property type="molecule type" value="Transcribed_RNA"/>
</dbReference>
<reference evidence="1" key="1">
    <citation type="submission" date="2018-02" db="EMBL/GenBank/DDBJ databases">
        <title>Rhizophora mucronata_Transcriptome.</title>
        <authorList>
            <person name="Meera S.P."/>
            <person name="Sreeshan A."/>
            <person name="Augustine A."/>
        </authorList>
    </citation>
    <scope>NUCLEOTIDE SEQUENCE</scope>
    <source>
        <tissue evidence="1">Leaf</tissue>
    </source>
</reference>
<evidence type="ECO:0000313" key="1">
    <source>
        <dbReference type="EMBL" id="MBX67010.1"/>
    </source>
</evidence>
<dbReference type="AlphaFoldDB" id="A0A2P2QJ29"/>
<proteinExistence type="predicted"/>
<organism evidence="1">
    <name type="scientific">Rhizophora mucronata</name>
    <name type="common">Asiatic mangrove</name>
    <dbReference type="NCBI Taxonomy" id="61149"/>
    <lineage>
        <taxon>Eukaryota</taxon>
        <taxon>Viridiplantae</taxon>
        <taxon>Streptophyta</taxon>
        <taxon>Embryophyta</taxon>
        <taxon>Tracheophyta</taxon>
        <taxon>Spermatophyta</taxon>
        <taxon>Magnoliopsida</taxon>
        <taxon>eudicotyledons</taxon>
        <taxon>Gunneridae</taxon>
        <taxon>Pentapetalae</taxon>
        <taxon>rosids</taxon>
        <taxon>fabids</taxon>
        <taxon>Malpighiales</taxon>
        <taxon>Rhizophoraceae</taxon>
        <taxon>Rhizophora</taxon>
    </lineage>
</organism>